<gene>
    <name evidence="2" type="ORF">FHS74_001526</name>
</gene>
<comment type="caution">
    <text evidence="2">The sequence shown here is derived from an EMBL/GenBank/DDBJ whole genome shotgun (WGS) entry which is preliminary data.</text>
</comment>
<keyword evidence="1" id="KW-0472">Membrane</keyword>
<evidence type="ECO:0000256" key="1">
    <source>
        <dbReference type="SAM" id="Phobius"/>
    </source>
</evidence>
<dbReference type="AlphaFoldDB" id="A0A7X0EDE7"/>
<keyword evidence="3" id="KW-1185">Reference proteome</keyword>
<name>A0A7X0EDE7_9PROT</name>
<feature type="transmembrane region" description="Helical" evidence="1">
    <location>
        <begin position="53"/>
        <end position="72"/>
    </location>
</feature>
<dbReference type="Proteomes" id="UP000539175">
    <property type="component" value="Unassembled WGS sequence"/>
</dbReference>
<accession>A0A7X0EDE7</accession>
<dbReference type="EMBL" id="JACIIZ010000003">
    <property type="protein sequence ID" value="MBB6250981.1"/>
    <property type="molecule type" value="Genomic_DNA"/>
</dbReference>
<organism evidence="2 3">
    <name type="scientific">Nitrospirillum iridis</name>
    <dbReference type="NCBI Taxonomy" id="765888"/>
    <lineage>
        <taxon>Bacteria</taxon>
        <taxon>Pseudomonadati</taxon>
        <taxon>Pseudomonadota</taxon>
        <taxon>Alphaproteobacteria</taxon>
        <taxon>Rhodospirillales</taxon>
        <taxon>Azospirillaceae</taxon>
        <taxon>Nitrospirillum</taxon>
    </lineage>
</organism>
<evidence type="ECO:0000313" key="3">
    <source>
        <dbReference type="Proteomes" id="UP000539175"/>
    </source>
</evidence>
<dbReference type="RefSeq" id="WP_184799047.1">
    <property type="nucleotide sequence ID" value="NZ_JACIIZ010000003.1"/>
</dbReference>
<proteinExistence type="predicted"/>
<sequence length="118" mass="13008">MTQAKALATKELSARTRSILILVRLIFIPPFMPDPPPANNLVGRRWLRQAADGPHQQCLFLASIVSIIAFIFRNLSVMRLAWRPSVCRYSLNGWRPALMMGAGDGETGDADDRSGAGE</sequence>
<evidence type="ECO:0000313" key="2">
    <source>
        <dbReference type="EMBL" id="MBB6250981.1"/>
    </source>
</evidence>
<reference evidence="2 3" key="1">
    <citation type="submission" date="2020-08" db="EMBL/GenBank/DDBJ databases">
        <title>Genomic Encyclopedia of Type Strains, Phase IV (KMG-IV): sequencing the most valuable type-strain genomes for metagenomic binning, comparative biology and taxonomic classification.</title>
        <authorList>
            <person name="Goeker M."/>
        </authorList>
    </citation>
    <scope>NUCLEOTIDE SEQUENCE [LARGE SCALE GENOMIC DNA]</scope>
    <source>
        <strain evidence="2 3">DSM 22198</strain>
    </source>
</reference>
<keyword evidence="1" id="KW-0812">Transmembrane</keyword>
<protein>
    <submittedName>
        <fullName evidence="2">Uncharacterized protein</fullName>
    </submittedName>
</protein>
<keyword evidence="1" id="KW-1133">Transmembrane helix</keyword>